<proteinExistence type="predicted"/>
<dbReference type="EMBL" id="CAADRP010001530">
    <property type="protein sequence ID" value="VFU39603.1"/>
    <property type="molecule type" value="Genomic_DNA"/>
</dbReference>
<organism evidence="1">
    <name type="scientific">Salix viminalis</name>
    <name type="common">Common osier</name>
    <name type="synonym">Basket willow</name>
    <dbReference type="NCBI Taxonomy" id="40686"/>
    <lineage>
        <taxon>Eukaryota</taxon>
        <taxon>Viridiplantae</taxon>
        <taxon>Streptophyta</taxon>
        <taxon>Embryophyta</taxon>
        <taxon>Tracheophyta</taxon>
        <taxon>Spermatophyta</taxon>
        <taxon>Magnoliopsida</taxon>
        <taxon>eudicotyledons</taxon>
        <taxon>Gunneridae</taxon>
        <taxon>Pentapetalae</taxon>
        <taxon>rosids</taxon>
        <taxon>fabids</taxon>
        <taxon>Malpighiales</taxon>
        <taxon>Salicaceae</taxon>
        <taxon>Saliceae</taxon>
        <taxon>Salix</taxon>
    </lineage>
</organism>
<accession>A0A6N2LFG3</accession>
<sequence length="91" mass="10175">MTRGSIDAIALSLIRSSLEHGRLSSGIFLAFSNGLPSPICLFSLIKTKEIDFRLIPNPIRYRQYNLGADFLHTLATCFQLRTTSLISTIFI</sequence>
<reference evidence="1" key="1">
    <citation type="submission" date="2019-03" db="EMBL/GenBank/DDBJ databases">
        <authorList>
            <person name="Mank J."/>
            <person name="Almeida P."/>
        </authorList>
    </citation>
    <scope>NUCLEOTIDE SEQUENCE</scope>
    <source>
        <strain evidence="1">78183</strain>
    </source>
</reference>
<protein>
    <submittedName>
        <fullName evidence="1">Uncharacterized protein</fullName>
    </submittedName>
</protein>
<gene>
    <name evidence="1" type="ORF">SVIM_LOCUS220946</name>
</gene>
<evidence type="ECO:0000313" key="1">
    <source>
        <dbReference type="EMBL" id="VFU39603.1"/>
    </source>
</evidence>
<dbReference type="AlphaFoldDB" id="A0A6N2LFG3"/>
<name>A0A6N2LFG3_SALVM</name>